<sequence>MRRALQWFSKHLPVTRAQPDRHLASGQTSMTVLVPSSGADPLAVRATMLSAALQERPSVRVVLLLDDDPYPADSDDAARLAETRAIAGDIMRLLAEPWRRASDALLRFELEHSGDANADASEARALAGEYAWAAGWLRDLAEGEESDDAVGRLLADQVLRTLADELAVIGEAAATAAVALSADRVNELYSRLAWIFGAELTVFERRKYSSTSHAPTTSSNVDAYRALMGGAHRIEETPDGTALKPAAERRPGDIRVPGSDAVLTLDAGSLLLRDSSRLLAYSLQGPDAARDVGARETAEAATDADVLAWRGMLYHCDAGDTLRDFAGSGDPTGK</sequence>
<protein>
    <submittedName>
        <fullName evidence="2">Uncharacterized protein</fullName>
    </submittedName>
</protein>
<organism evidence="2 3">
    <name type="scientific">Leifsonia tongyongensis</name>
    <dbReference type="NCBI Taxonomy" id="1268043"/>
    <lineage>
        <taxon>Bacteria</taxon>
        <taxon>Bacillati</taxon>
        <taxon>Actinomycetota</taxon>
        <taxon>Actinomycetes</taxon>
        <taxon>Micrococcales</taxon>
        <taxon>Microbacteriaceae</taxon>
        <taxon>Leifsonia</taxon>
    </lineage>
</organism>
<keyword evidence="3" id="KW-1185">Reference proteome</keyword>
<dbReference type="AlphaFoldDB" id="A0A6L9Y1N9"/>
<name>A0A6L9Y1N9_9MICO</name>
<accession>A0A6L9Y1N9</accession>
<gene>
    <name evidence="2" type="ORF">G3T36_17220</name>
</gene>
<evidence type="ECO:0000313" key="2">
    <source>
        <dbReference type="EMBL" id="NEN07601.1"/>
    </source>
</evidence>
<dbReference type="RefSeq" id="WP_163291067.1">
    <property type="nucleotide sequence ID" value="NZ_JAAGWY010000004.1"/>
</dbReference>
<feature type="region of interest" description="Disordered" evidence="1">
    <location>
        <begin position="236"/>
        <end position="255"/>
    </location>
</feature>
<reference evidence="2 3" key="1">
    <citation type="journal article" date="2014" name="J. Microbiol.">
        <title>Diaminobutyricibacter tongyongensis gen. nov., sp. nov. and Homoserinibacter gongjuensis gen. nov., sp. nov. belong to the family Microbacteriaceae.</title>
        <authorList>
            <person name="Kim S.J."/>
            <person name="Ahn J.H."/>
            <person name="Weon H.Y."/>
            <person name="Hamada M."/>
            <person name="Suzuki K."/>
            <person name="Kwon S.W."/>
        </authorList>
    </citation>
    <scope>NUCLEOTIDE SEQUENCE [LARGE SCALE GENOMIC DNA]</scope>
    <source>
        <strain evidence="2 3">NBRC 108724</strain>
    </source>
</reference>
<proteinExistence type="predicted"/>
<evidence type="ECO:0000256" key="1">
    <source>
        <dbReference type="SAM" id="MobiDB-lite"/>
    </source>
</evidence>
<comment type="caution">
    <text evidence="2">The sequence shown here is derived from an EMBL/GenBank/DDBJ whole genome shotgun (WGS) entry which is preliminary data.</text>
</comment>
<dbReference type="Proteomes" id="UP000474967">
    <property type="component" value="Unassembled WGS sequence"/>
</dbReference>
<dbReference type="EMBL" id="JAAGWY010000004">
    <property type="protein sequence ID" value="NEN07601.1"/>
    <property type="molecule type" value="Genomic_DNA"/>
</dbReference>
<evidence type="ECO:0000313" key="3">
    <source>
        <dbReference type="Proteomes" id="UP000474967"/>
    </source>
</evidence>